<reference evidence="2 3" key="1">
    <citation type="submission" date="2019-07" db="EMBL/GenBank/DDBJ databases">
        <title>Draft genome sequence of Brevibacterium aurantiacum XU54 isolated from Xinjiang China.</title>
        <authorList>
            <person name="Xu X."/>
        </authorList>
    </citation>
    <scope>NUCLEOTIDE SEQUENCE [LARGE SCALE GENOMIC DNA]</scope>
    <source>
        <strain evidence="2 3">XU54</strain>
    </source>
</reference>
<feature type="domain" description="PucR C-terminal helix-turn-helix" evidence="1">
    <location>
        <begin position="334"/>
        <end position="388"/>
    </location>
</feature>
<evidence type="ECO:0000313" key="2">
    <source>
        <dbReference type="EMBL" id="TSI13954.1"/>
    </source>
</evidence>
<comment type="caution">
    <text evidence="2">The sequence shown here is derived from an EMBL/GenBank/DDBJ whole genome shotgun (WGS) entry which is preliminary data.</text>
</comment>
<dbReference type="Gene3D" id="1.10.10.2840">
    <property type="entry name" value="PucR C-terminal helix-turn-helix domain"/>
    <property type="match status" value="1"/>
</dbReference>
<gene>
    <name evidence="2" type="ORF">FO013_16735</name>
</gene>
<protein>
    <recommendedName>
        <fullName evidence="1">PucR C-terminal helix-turn-helix domain-containing protein</fullName>
    </recommendedName>
</protein>
<evidence type="ECO:0000259" key="1">
    <source>
        <dbReference type="Pfam" id="PF13556"/>
    </source>
</evidence>
<dbReference type="Pfam" id="PF13556">
    <property type="entry name" value="HTH_30"/>
    <property type="match status" value="1"/>
</dbReference>
<proteinExistence type="predicted"/>
<dbReference type="OrthoDB" id="3505602at2"/>
<dbReference type="PANTHER" id="PTHR33744:SF7">
    <property type="entry name" value="PUCR FAMILY TRANSCRIPTIONAL REGULATOR"/>
    <property type="match status" value="1"/>
</dbReference>
<dbReference type="InterPro" id="IPR042070">
    <property type="entry name" value="PucR_C-HTH_sf"/>
</dbReference>
<keyword evidence="3" id="KW-1185">Reference proteome</keyword>
<dbReference type="EMBL" id="VLTK01000010">
    <property type="protein sequence ID" value="TSI13954.1"/>
    <property type="molecule type" value="Genomic_DNA"/>
</dbReference>
<dbReference type="InterPro" id="IPR051448">
    <property type="entry name" value="CdaR-like_regulators"/>
</dbReference>
<dbReference type="Proteomes" id="UP000316406">
    <property type="component" value="Unassembled WGS sequence"/>
</dbReference>
<organism evidence="2 3">
    <name type="scientific">Brevibacterium aurantiacum</name>
    <dbReference type="NCBI Taxonomy" id="273384"/>
    <lineage>
        <taxon>Bacteria</taxon>
        <taxon>Bacillati</taxon>
        <taxon>Actinomycetota</taxon>
        <taxon>Actinomycetes</taxon>
        <taxon>Micrococcales</taxon>
        <taxon>Brevibacteriaceae</taxon>
        <taxon>Brevibacterium</taxon>
    </lineage>
</organism>
<dbReference type="AlphaFoldDB" id="A0A556C928"/>
<name>A0A556C928_BREAU</name>
<dbReference type="RefSeq" id="WP_143923687.1">
    <property type="nucleotide sequence ID" value="NZ_VLTK01000010.1"/>
</dbReference>
<dbReference type="InterPro" id="IPR025736">
    <property type="entry name" value="PucR_C-HTH_dom"/>
</dbReference>
<sequence>MFIADPVLEVVEDLAERIQRSVAVDDAELNYLSHSTHRFGDEDQLRLRSISERQLIAPIREYVMSMNLEKVREPICIPATHDHGFDRDRLLVPIRSSHRLVGVIWIIHKATLSEEDHNACIQAAEHLSKLMSTSDDKIKEADFERVLHDLVSGSETSRHMATEALHSQDLFNSGRPVLAIATARGDSAELSAEERQGLRHAWADAEQRYRSQVFSATGRTHGFGLLELLPETSHDDVVRACESIRTQASAHLPDHCGALHWGVGAQREFEGVRFAYRESLSAIRIGIRQGRPLILWEDQPLDAFLDSAVPETIPAGQLPPLLRETIRTISPEILDTVSAYLDLAGGAARVSEKQHLHRATVYYRIKQFEKQSGLDLRSGRDRLLIHLWFQLRDRFED</sequence>
<dbReference type="PANTHER" id="PTHR33744">
    <property type="entry name" value="CARBOHYDRATE DIACID REGULATOR"/>
    <property type="match status" value="1"/>
</dbReference>
<evidence type="ECO:0000313" key="3">
    <source>
        <dbReference type="Proteomes" id="UP000316406"/>
    </source>
</evidence>
<accession>A0A556C928</accession>